<dbReference type="AlphaFoldDB" id="A0A4Z2F5T8"/>
<keyword evidence="3" id="KW-0378">Hydrolase</keyword>
<evidence type="ECO:0000313" key="14">
    <source>
        <dbReference type="EMBL" id="TNN36111.1"/>
    </source>
</evidence>
<dbReference type="InterPro" id="IPR002466">
    <property type="entry name" value="A_deamin"/>
</dbReference>
<dbReference type="PANTHER" id="PTHR46516">
    <property type="entry name" value="TRNA-SPECIFIC ADENOSINE DEAMINASE 1"/>
    <property type="match status" value="1"/>
</dbReference>
<organism evidence="14 15">
    <name type="scientific">Liparis tanakae</name>
    <name type="common">Tanaka's snailfish</name>
    <dbReference type="NCBI Taxonomy" id="230148"/>
    <lineage>
        <taxon>Eukaryota</taxon>
        <taxon>Metazoa</taxon>
        <taxon>Chordata</taxon>
        <taxon>Craniata</taxon>
        <taxon>Vertebrata</taxon>
        <taxon>Euteleostomi</taxon>
        <taxon>Actinopterygii</taxon>
        <taxon>Neopterygii</taxon>
        <taxon>Teleostei</taxon>
        <taxon>Neoteleostei</taxon>
        <taxon>Acanthomorphata</taxon>
        <taxon>Eupercaria</taxon>
        <taxon>Perciformes</taxon>
        <taxon>Cottioidei</taxon>
        <taxon>Cottales</taxon>
        <taxon>Liparidae</taxon>
        <taxon>Liparis</taxon>
    </lineage>
</organism>
<dbReference type="Proteomes" id="UP000314294">
    <property type="component" value="Unassembled WGS sequence"/>
</dbReference>
<evidence type="ECO:0000256" key="2">
    <source>
        <dbReference type="ARBA" id="ARBA00022723"/>
    </source>
</evidence>
<comment type="cofactor">
    <cofactor evidence="5">
        <name>1D-myo-inositol hexakisphosphate</name>
        <dbReference type="ChEBI" id="CHEBI:58130"/>
    </cofactor>
</comment>
<dbReference type="GO" id="GO:0043829">
    <property type="term" value="F:tRNA-specific adenosine-37 deaminase activity"/>
    <property type="evidence" value="ECO:0007669"/>
    <property type="project" value="UniProtKB-EC"/>
</dbReference>
<keyword evidence="4" id="KW-0862">Zinc</keyword>
<feature type="compositionally biased region" description="Basic and acidic residues" evidence="12">
    <location>
        <begin position="105"/>
        <end position="123"/>
    </location>
</feature>
<dbReference type="GO" id="GO:0003723">
    <property type="term" value="F:RNA binding"/>
    <property type="evidence" value="ECO:0007669"/>
    <property type="project" value="InterPro"/>
</dbReference>
<comment type="similarity">
    <text evidence="7">Belongs to the ADAT1 family.</text>
</comment>
<reference evidence="14 15" key="1">
    <citation type="submission" date="2019-03" db="EMBL/GenBank/DDBJ databases">
        <title>First draft genome of Liparis tanakae, snailfish: a comprehensive survey of snailfish specific genes.</title>
        <authorList>
            <person name="Kim W."/>
            <person name="Song I."/>
            <person name="Jeong J.-H."/>
            <person name="Kim D."/>
            <person name="Kim S."/>
            <person name="Ryu S."/>
            <person name="Song J.Y."/>
            <person name="Lee S.K."/>
        </authorList>
    </citation>
    <scope>NUCLEOTIDE SEQUENCE [LARGE SCALE GENOMIC DNA]</scope>
    <source>
        <tissue evidence="14">Muscle</tissue>
    </source>
</reference>
<dbReference type="GO" id="GO:0008033">
    <property type="term" value="P:tRNA processing"/>
    <property type="evidence" value="ECO:0007669"/>
    <property type="project" value="UniProtKB-KW"/>
</dbReference>
<gene>
    <name evidence="14" type="primary">adat1</name>
    <name evidence="14" type="ORF">EYF80_053717</name>
</gene>
<evidence type="ECO:0000256" key="7">
    <source>
        <dbReference type="ARBA" id="ARBA00038326"/>
    </source>
</evidence>
<feature type="compositionally biased region" description="Basic and acidic residues" evidence="12">
    <location>
        <begin position="177"/>
        <end position="188"/>
    </location>
</feature>
<evidence type="ECO:0000313" key="15">
    <source>
        <dbReference type="Proteomes" id="UP000314294"/>
    </source>
</evidence>
<feature type="compositionally biased region" description="Acidic residues" evidence="12">
    <location>
        <begin position="124"/>
        <end position="161"/>
    </location>
</feature>
<dbReference type="Pfam" id="PF02137">
    <property type="entry name" value="A_deamin"/>
    <property type="match status" value="1"/>
</dbReference>
<evidence type="ECO:0000256" key="4">
    <source>
        <dbReference type="ARBA" id="ARBA00022833"/>
    </source>
</evidence>
<evidence type="ECO:0000256" key="11">
    <source>
        <dbReference type="ARBA" id="ARBA00047635"/>
    </source>
</evidence>
<dbReference type="PANTHER" id="PTHR46516:SF1">
    <property type="entry name" value="TRNA-SPECIFIC ADENOSINE DEAMINASE 1"/>
    <property type="match status" value="1"/>
</dbReference>
<proteinExistence type="inferred from homology"/>
<comment type="caution">
    <text evidence="14">The sequence shown here is derived from an EMBL/GenBank/DDBJ whole genome shotgun (WGS) entry which is preliminary data.</text>
</comment>
<dbReference type="EMBL" id="SRLO01001659">
    <property type="protein sequence ID" value="TNN36111.1"/>
    <property type="molecule type" value="Genomic_DNA"/>
</dbReference>
<evidence type="ECO:0000256" key="10">
    <source>
        <dbReference type="ARBA" id="ARBA00041760"/>
    </source>
</evidence>
<evidence type="ECO:0000259" key="13">
    <source>
        <dbReference type="PROSITE" id="PS50141"/>
    </source>
</evidence>
<dbReference type="GO" id="GO:0046872">
    <property type="term" value="F:metal ion binding"/>
    <property type="evidence" value="ECO:0007669"/>
    <property type="project" value="UniProtKB-KW"/>
</dbReference>
<accession>A0A4Z2F5T8</accession>
<comment type="catalytic activity">
    <reaction evidence="11">
        <text>adenosine(37) in tRNA(Ala) + H2O + H(+) = inosine(37) in tRNA(Ala) + NH4(+)</text>
        <dbReference type="Rhea" id="RHEA:50968"/>
        <dbReference type="Rhea" id="RHEA-COMP:12855"/>
        <dbReference type="Rhea" id="RHEA-COMP:12856"/>
        <dbReference type="ChEBI" id="CHEBI:15377"/>
        <dbReference type="ChEBI" id="CHEBI:15378"/>
        <dbReference type="ChEBI" id="CHEBI:28938"/>
        <dbReference type="ChEBI" id="CHEBI:74411"/>
        <dbReference type="ChEBI" id="CHEBI:82852"/>
        <dbReference type="EC" id="3.5.4.34"/>
    </reaction>
</comment>
<dbReference type="OrthoDB" id="10268011at2759"/>
<keyword evidence="2" id="KW-0479">Metal-binding</keyword>
<evidence type="ECO:0000256" key="3">
    <source>
        <dbReference type="ARBA" id="ARBA00022801"/>
    </source>
</evidence>
<evidence type="ECO:0000256" key="12">
    <source>
        <dbReference type="SAM" id="MobiDB-lite"/>
    </source>
</evidence>
<evidence type="ECO:0000256" key="6">
    <source>
        <dbReference type="ARBA" id="ARBA00037784"/>
    </source>
</evidence>
<feature type="region of interest" description="Disordered" evidence="12">
    <location>
        <begin position="73"/>
        <end position="227"/>
    </location>
</feature>
<feature type="domain" description="A to I editase" evidence="13">
    <location>
        <begin position="53"/>
        <end position="414"/>
    </location>
</feature>
<feature type="compositionally biased region" description="Low complexity" evidence="12">
    <location>
        <begin position="195"/>
        <end position="207"/>
    </location>
</feature>
<evidence type="ECO:0000256" key="9">
    <source>
        <dbReference type="ARBA" id="ARBA00040502"/>
    </source>
</evidence>
<comment type="function">
    <text evidence="6">Specifically deaminates adenosine-37 to inosine in tRNA-Ala.</text>
</comment>
<evidence type="ECO:0000256" key="5">
    <source>
        <dbReference type="ARBA" id="ARBA00037026"/>
    </source>
</evidence>
<sequence>MVHADEIANLCYERFRQLPRRGKPEPGREWTLLAAVVQLTRRAPSDSGQRKWSLRPGVSFLFFTSHTPCGDAAIIPMSDGRSKPRPPVTPVKSHGGTEGRGGLKRGAEEPGGADHSKQPRLEDQDQEDQDQDQDQDQEDQDQEDQDQEDQDQEDQDQEDQGVEAGGDVEQSLLSDSLKSDDPSPDVHRTGAKCVPGGPADARRPGAGYHSTGALRVKPGRGEPTRSLSCSDKLARWGVLGFQGALLAHYLQGALYFSVVVVGRCAYSQDAMRRALVSRCSRVADLPEGFSVRPPELLRSSLEFPFSRAQTELRHQGGRGRVSPCGAAISWCHVAERPLDVTANGLKHGVTKKTSGTAAARSLLCKLELFHSFLSLVAATDPGALPDSLRGTELTTYWDFKQASRCYQQAWQQLRRQAFPLWPQADRELLLFH</sequence>
<keyword evidence="15" id="KW-1185">Reference proteome</keyword>
<dbReference type="PROSITE" id="PS50141">
    <property type="entry name" value="A_DEAMIN_EDITASE"/>
    <property type="match status" value="1"/>
</dbReference>
<name>A0A4Z2F5T8_9TELE</name>
<keyword evidence="1" id="KW-0819">tRNA processing</keyword>
<protein>
    <recommendedName>
        <fullName evidence="9">tRNA-specific adenosine deaminase 1</fullName>
        <ecNumber evidence="8">3.5.4.34</ecNumber>
    </recommendedName>
    <alternativeName>
        <fullName evidence="10">tRNA-specific adenosine-37 deaminase</fullName>
    </alternativeName>
</protein>
<evidence type="ECO:0000256" key="1">
    <source>
        <dbReference type="ARBA" id="ARBA00022694"/>
    </source>
</evidence>
<evidence type="ECO:0000256" key="8">
    <source>
        <dbReference type="ARBA" id="ARBA00038940"/>
    </source>
</evidence>
<dbReference type="EC" id="3.5.4.34" evidence="8"/>
<dbReference type="SMART" id="SM00552">
    <property type="entry name" value="ADEAMc"/>
    <property type="match status" value="1"/>
</dbReference>